<dbReference type="GO" id="GO:0006532">
    <property type="term" value="P:aspartate biosynthetic process"/>
    <property type="evidence" value="ECO:0007669"/>
    <property type="project" value="TreeGrafter"/>
</dbReference>
<evidence type="ECO:0000259" key="8">
    <source>
        <dbReference type="Pfam" id="PF00155"/>
    </source>
</evidence>
<dbReference type="InterPro" id="IPR015421">
    <property type="entry name" value="PyrdxlP-dep_Trfase_major"/>
</dbReference>
<keyword evidence="10" id="KW-1185">Reference proteome</keyword>
<evidence type="ECO:0000256" key="6">
    <source>
        <dbReference type="ARBA" id="ARBA00022898"/>
    </source>
</evidence>
<comment type="cofactor">
    <cofactor evidence="1">
        <name>pyridoxal 5'-phosphate</name>
        <dbReference type="ChEBI" id="CHEBI:597326"/>
    </cofactor>
</comment>
<gene>
    <name evidence="9" type="ORF">CRHIZ90672A_00017967</name>
</gene>
<keyword evidence="6" id="KW-0663">Pyridoxal phosphate</keyword>
<dbReference type="Gene3D" id="3.90.1150.10">
    <property type="entry name" value="Aspartate Aminotransferase, domain 1"/>
    <property type="match status" value="1"/>
</dbReference>
<dbReference type="PRINTS" id="PR00799">
    <property type="entry name" value="TRANSAMINASE"/>
</dbReference>
<dbReference type="EC" id="2.6.1.1" evidence="7"/>
<dbReference type="CDD" id="cd00609">
    <property type="entry name" value="AAT_like"/>
    <property type="match status" value="1"/>
</dbReference>
<proteinExistence type="inferred from homology"/>
<keyword evidence="4 7" id="KW-0032">Aminotransferase</keyword>
<feature type="domain" description="Aminotransferase class I/classII large" evidence="8">
    <location>
        <begin position="29"/>
        <end position="397"/>
    </location>
</feature>
<organism evidence="9 10">
    <name type="scientific">Clonostachys rhizophaga</name>
    <dbReference type="NCBI Taxonomy" id="160324"/>
    <lineage>
        <taxon>Eukaryota</taxon>
        <taxon>Fungi</taxon>
        <taxon>Dikarya</taxon>
        <taxon>Ascomycota</taxon>
        <taxon>Pezizomycotina</taxon>
        <taxon>Sordariomycetes</taxon>
        <taxon>Hypocreomycetidae</taxon>
        <taxon>Hypocreales</taxon>
        <taxon>Bionectriaceae</taxon>
        <taxon>Clonostachys</taxon>
    </lineage>
</organism>
<comment type="caution">
    <text evidence="9">The sequence shown here is derived from an EMBL/GenBank/DDBJ whole genome shotgun (WGS) entry which is preliminary data.</text>
</comment>
<evidence type="ECO:0000313" key="9">
    <source>
        <dbReference type="EMBL" id="CAH0020158.1"/>
    </source>
</evidence>
<evidence type="ECO:0000256" key="7">
    <source>
        <dbReference type="RuleBase" id="RU000480"/>
    </source>
</evidence>
<dbReference type="GO" id="GO:0030170">
    <property type="term" value="F:pyridoxal phosphate binding"/>
    <property type="evidence" value="ECO:0007669"/>
    <property type="project" value="InterPro"/>
</dbReference>
<dbReference type="InterPro" id="IPR015422">
    <property type="entry name" value="PyrdxlP-dep_Trfase_small"/>
</dbReference>
<comment type="miscellaneous">
    <text evidence="7">In eukaryotes there are cytoplasmic, mitochondrial and chloroplastic isozymes.</text>
</comment>
<dbReference type="InterPro" id="IPR000796">
    <property type="entry name" value="Asp_trans"/>
</dbReference>
<dbReference type="PANTHER" id="PTHR11879:SF55">
    <property type="entry name" value="GLUTAMATE OXALOACETATE TRANSAMINASE 1, ISOFORM B"/>
    <property type="match status" value="1"/>
</dbReference>
<dbReference type="NCBIfam" id="NF006719">
    <property type="entry name" value="PRK09257.1"/>
    <property type="match status" value="1"/>
</dbReference>
<evidence type="ECO:0000313" key="10">
    <source>
        <dbReference type="Proteomes" id="UP000696573"/>
    </source>
</evidence>
<dbReference type="SUPFAM" id="SSF53383">
    <property type="entry name" value="PLP-dependent transferases"/>
    <property type="match status" value="1"/>
</dbReference>
<protein>
    <recommendedName>
        <fullName evidence="7">Aspartate aminotransferase</fullName>
        <ecNumber evidence="7">2.6.1.1</ecNumber>
    </recommendedName>
</protein>
<dbReference type="PROSITE" id="PS00105">
    <property type="entry name" value="AA_TRANSFER_CLASS_1"/>
    <property type="match status" value="1"/>
</dbReference>
<dbReference type="GO" id="GO:0005829">
    <property type="term" value="C:cytosol"/>
    <property type="evidence" value="ECO:0007669"/>
    <property type="project" value="TreeGrafter"/>
</dbReference>
<dbReference type="AlphaFoldDB" id="A0A9N9VCU7"/>
<dbReference type="InterPro" id="IPR004839">
    <property type="entry name" value="Aminotransferase_I/II_large"/>
</dbReference>
<reference evidence="9" key="1">
    <citation type="submission" date="2021-10" db="EMBL/GenBank/DDBJ databases">
        <authorList>
            <person name="Piombo E."/>
        </authorList>
    </citation>
    <scope>NUCLEOTIDE SEQUENCE</scope>
</reference>
<dbReference type="OrthoDB" id="6752799at2759"/>
<evidence type="ECO:0000256" key="1">
    <source>
        <dbReference type="ARBA" id="ARBA00001933"/>
    </source>
</evidence>
<sequence length="408" mass="45259">MVHASAVPQAPEDTHYGLRAAYESDESPEKVNLVIGAYRDNNGRPWTLPVIRKAEAIFFHDPNRNNEYPPIAGVPEFTAAAQKLILGSESPAIKEGRVCSFQTISGTGAVHLGGAFLSRFLGQSDIYLSDPTWDNHAQVFSNVGLSIKWYPYFSKKTLEVDIEAMLLALQAAPTDSIVLLQPCAHNPTGADLSLNQWERIAQILQARRLLPFFDCAYQGFATGLFHNDNAAIRLFADLGMEMLIAQSFSKNLGLYGHRVGCLHYVGPPNAPDTTLRVASQIAILQRSEISTPPIYGAKLASIVLNDEKLFTEWERDLCIMANRIKEMRIALRQELERLQTPGNWDRITTEIGMFSYTGLSAAQVAQLKDQWHIYMLPSGRVSMAGLNTSNVKYFATAVDAVVRRVTET</sequence>
<dbReference type="InterPro" id="IPR015424">
    <property type="entry name" value="PyrdxlP-dep_Trfase"/>
</dbReference>
<name>A0A9N9VCU7_9HYPO</name>
<dbReference type="EMBL" id="CABFNQ020000633">
    <property type="protein sequence ID" value="CAH0020158.1"/>
    <property type="molecule type" value="Genomic_DNA"/>
</dbReference>
<dbReference type="Gene3D" id="3.40.640.10">
    <property type="entry name" value="Type I PLP-dependent aspartate aminotransferase-like (Major domain)"/>
    <property type="match status" value="1"/>
</dbReference>
<comment type="similarity">
    <text evidence="2">Belongs to the class-I pyridoxal-phosphate-dependent aminotransferase family.</text>
</comment>
<dbReference type="Proteomes" id="UP000696573">
    <property type="component" value="Unassembled WGS sequence"/>
</dbReference>
<evidence type="ECO:0000256" key="5">
    <source>
        <dbReference type="ARBA" id="ARBA00022679"/>
    </source>
</evidence>
<dbReference type="InterPro" id="IPR004838">
    <property type="entry name" value="NHTrfase_class1_PyrdxlP-BS"/>
</dbReference>
<comment type="catalytic activity">
    <reaction evidence="7">
        <text>L-aspartate + 2-oxoglutarate = oxaloacetate + L-glutamate</text>
        <dbReference type="Rhea" id="RHEA:21824"/>
        <dbReference type="ChEBI" id="CHEBI:16452"/>
        <dbReference type="ChEBI" id="CHEBI:16810"/>
        <dbReference type="ChEBI" id="CHEBI:29985"/>
        <dbReference type="ChEBI" id="CHEBI:29991"/>
        <dbReference type="EC" id="2.6.1.1"/>
    </reaction>
</comment>
<dbReference type="GO" id="GO:0004069">
    <property type="term" value="F:L-aspartate:2-oxoglutarate aminotransferase activity"/>
    <property type="evidence" value="ECO:0007669"/>
    <property type="project" value="UniProtKB-EC"/>
</dbReference>
<accession>A0A9N9VCU7</accession>
<dbReference type="Pfam" id="PF00155">
    <property type="entry name" value="Aminotran_1_2"/>
    <property type="match status" value="1"/>
</dbReference>
<comment type="subunit">
    <text evidence="3 7">Homodimer.</text>
</comment>
<keyword evidence="5 7" id="KW-0808">Transferase</keyword>
<dbReference type="PANTHER" id="PTHR11879">
    <property type="entry name" value="ASPARTATE AMINOTRANSFERASE"/>
    <property type="match status" value="1"/>
</dbReference>
<dbReference type="FunFam" id="3.90.1150.10:FF:000001">
    <property type="entry name" value="Aspartate aminotransferase"/>
    <property type="match status" value="1"/>
</dbReference>
<evidence type="ECO:0000256" key="2">
    <source>
        <dbReference type="ARBA" id="ARBA00007441"/>
    </source>
</evidence>
<evidence type="ECO:0000256" key="4">
    <source>
        <dbReference type="ARBA" id="ARBA00022576"/>
    </source>
</evidence>
<dbReference type="FunFam" id="3.40.640.10:FF:000066">
    <property type="entry name" value="Aspartate aminotransferase"/>
    <property type="match status" value="1"/>
</dbReference>
<evidence type="ECO:0000256" key="3">
    <source>
        <dbReference type="ARBA" id="ARBA00011738"/>
    </source>
</evidence>